<protein>
    <submittedName>
        <fullName evidence="2">Uncharacterized protein</fullName>
    </submittedName>
</protein>
<gene>
    <name evidence="2" type="ORF">HNP82_003133</name>
</gene>
<comment type="caution">
    <text evidence="2">The sequence shown here is derived from an EMBL/GenBank/DDBJ whole genome shotgun (WGS) entry which is preliminary data.</text>
</comment>
<dbReference type="RefSeq" id="WP_183776198.1">
    <property type="nucleotide sequence ID" value="NZ_JACHFW010000017.1"/>
</dbReference>
<feature type="transmembrane region" description="Helical" evidence="1">
    <location>
        <begin position="7"/>
        <end position="25"/>
    </location>
</feature>
<evidence type="ECO:0000313" key="2">
    <source>
        <dbReference type="EMBL" id="MBB5265981.1"/>
    </source>
</evidence>
<dbReference type="AlphaFoldDB" id="A0A7W8HCJ2"/>
<keyword evidence="1" id="KW-0812">Transmembrane</keyword>
<proteinExistence type="predicted"/>
<evidence type="ECO:0000256" key="1">
    <source>
        <dbReference type="SAM" id="Phobius"/>
    </source>
</evidence>
<organism evidence="2 3">
    <name type="scientific">Catenibacillus scindens</name>
    <dbReference type="NCBI Taxonomy" id="673271"/>
    <lineage>
        <taxon>Bacteria</taxon>
        <taxon>Bacillati</taxon>
        <taxon>Bacillota</taxon>
        <taxon>Clostridia</taxon>
        <taxon>Lachnospirales</taxon>
        <taxon>Lachnospiraceae</taxon>
        <taxon>Catenibacillus</taxon>
    </lineage>
</organism>
<evidence type="ECO:0000313" key="3">
    <source>
        <dbReference type="Proteomes" id="UP000543642"/>
    </source>
</evidence>
<keyword evidence="1" id="KW-1133">Transmembrane helix</keyword>
<sequence length="354" mass="38496">MKSKITGLVILAAIIAAACIYYFGFASRPQTVTINGYLGGEKTGLLEDEQVQEILEDKYHIHIDYFRAGSLEMVEADLTGRDYLFPSSPVALELYRETVGEPVRTEVIFNTPIVLYTYTPVAQAMEQAGYISDLGGGARGVDLKLLAEDILAGKQWSDIGLDSLYGAMTISTTDPVKSNSGNMFAGLLANVLSPGGVADVENIDQILPKLVDIFEKSGYMESSSSDLFNQFLRTGMGARPIMAGYESQILEFASQNPDDWEILKDEIVVLYPVPTVWAAHPYIALDEAGALGIDALMDEEVQAIAWECHGFRTGILSASADISRFDVDGLQSSVTQAVSMPDYDVMARIIEALS</sequence>
<accession>A0A7W8HCJ2</accession>
<keyword evidence="1" id="KW-0472">Membrane</keyword>
<keyword evidence="3" id="KW-1185">Reference proteome</keyword>
<dbReference type="PROSITE" id="PS51257">
    <property type="entry name" value="PROKAR_LIPOPROTEIN"/>
    <property type="match status" value="1"/>
</dbReference>
<dbReference type="Proteomes" id="UP000543642">
    <property type="component" value="Unassembled WGS sequence"/>
</dbReference>
<dbReference type="EMBL" id="JACHFW010000017">
    <property type="protein sequence ID" value="MBB5265981.1"/>
    <property type="molecule type" value="Genomic_DNA"/>
</dbReference>
<reference evidence="2 3" key="1">
    <citation type="submission" date="2020-08" db="EMBL/GenBank/DDBJ databases">
        <title>Genomic Encyclopedia of Type Strains, Phase IV (KMG-IV): sequencing the most valuable type-strain genomes for metagenomic binning, comparative biology and taxonomic classification.</title>
        <authorList>
            <person name="Goeker M."/>
        </authorList>
    </citation>
    <scope>NUCLEOTIDE SEQUENCE [LARGE SCALE GENOMIC DNA]</scope>
    <source>
        <strain evidence="2 3">DSM 106146</strain>
    </source>
</reference>
<name>A0A7W8HCJ2_9FIRM</name>